<keyword evidence="5 7" id="KW-1133">Transmembrane helix</keyword>
<evidence type="ECO:0000313" key="9">
    <source>
        <dbReference type="Proteomes" id="UP000295680"/>
    </source>
</evidence>
<dbReference type="PANTHER" id="PTHR23513">
    <property type="entry name" value="INTEGRAL MEMBRANE EFFLUX PROTEIN-RELATED"/>
    <property type="match status" value="1"/>
</dbReference>
<gene>
    <name evidence="8" type="ORF">EV192_103432</name>
</gene>
<organism evidence="8 9">
    <name type="scientific">Actinocrispum wychmicini</name>
    <dbReference type="NCBI Taxonomy" id="1213861"/>
    <lineage>
        <taxon>Bacteria</taxon>
        <taxon>Bacillati</taxon>
        <taxon>Actinomycetota</taxon>
        <taxon>Actinomycetes</taxon>
        <taxon>Pseudonocardiales</taxon>
        <taxon>Pseudonocardiaceae</taxon>
        <taxon>Actinocrispum</taxon>
    </lineage>
</organism>
<dbReference type="CDD" id="cd06173">
    <property type="entry name" value="MFS_MefA_like"/>
    <property type="match status" value="1"/>
</dbReference>
<dbReference type="Proteomes" id="UP000295680">
    <property type="component" value="Unassembled WGS sequence"/>
</dbReference>
<name>A0A4R2JLE0_9PSEU</name>
<feature type="transmembrane region" description="Helical" evidence="7">
    <location>
        <begin position="255"/>
        <end position="277"/>
    </location>
</feature>
<dbReference type="SUPFAM" id="SSF103473">
    <property type="entry name" value="MFS general substrate transporter"/>
    <property type="match status" value="1"/>
</dbReference>
<dbReference type="AlphaFoldDB" id="A0A4R2JLE0"/>
<keyword evidence="9" id="KW-1185">Reference proteome</keyword>
<keyword evidence="3" id="KW-1003">Cell membrane</keyword>
<dbReference type="RefSeq" id="WP_132116130.1">
    <property type="nucleotide sequence ID" value="NZ_SLWS01000003.1"/>
</dbReference>
<sequence length="416" mass="42950">MSRPRGLIRRHRDFRWFWSGQAVSVMGTQVTAVALPLVATLLLDARAGAVGAIAAATYLPNVVVPMLAGHWLETRRRRPALIGADVVRALALAVVPLSVLLGFLSLPLLVVVAFVVGAASVVFDVGSFAYVPGMVDDDDLPRANQALEGSLTVAQVAGPGFAGVLVQWLGPAVAVLVDSASYIASLVGITAARRPEPEPVVDSTERRKVLAGLRHLLGNPVLRALTIHAGVYNVGSQILMVNLLVWLVSDRQVSVGVYGLGLSAAGAGAFVGTMSVLRVSGRIGYGWTYVLALLLFTGVPLVLAALPMSGTALGVAVSAVWVVAGVGLGGANVLSTTLRQAAVPKAALARSIGTYRFLIFGVIPLGSAAAGVIGETFGSRTGVAVGTVVMALSAVPMVRREVRGLHDPQDAVTTAD</sequence>
<reference evidence="8 9" key="1">
    <citation type="submission" date="2019-03" db="EMBL/GenBank/DDBJ databases">
        <title>Genomic Encyclopedia of Type Strains, Phase IV (KMG-IV): sequencing the most valuable type-strain genomes for metagenomic binning, comparative biology and taxonomic classification.</title>
        <authorList>
            <person name="Goeker M."/>
        </authorList>
    </citation>
    <scope>NUCLEOTIDE SEQUENCE [LARGE SCALE GENOMIC DNA]</scope>
    <source>
        <strain evidence="8 9">DSM 45934</strain>
    </source>
</reference>
<comment type="subcellular location">
    <subcellularLocation>
        <location evidence="1">Cell membrane</location>
        <topology evidence="1">Multi-pass membrane protein</topology>
    </subcellularLocation>
</comment>
<feature type="transmembrane region" description="Helical" evidence="7">
    <location>
        <begin position="80"/>
        <end position="103"/>
    </location>
</feature>
<dbReference type="OrthoDB" id="3542743at2"/>
<keyword evidence="6 7" id="KW-0472">Membrane</keyword>
<evidence type="ECO:0000256" key="3">
    <source>
        <dbReference type="ARBA" id="ARBA00022475"/>
    </source>
</evidence>
<keyword evidence="2" id="KW-0813">Transport</keyword>
<feature type="transmembrane region" description="Helical" evidence="7">
    <location>
        <begin position="49"/>
        <end position="68"/>
    </location>
</feature>
<keyword evidence="4 7" id="KW-0812">Transmembrane</keyword>
<comment type="caution">
    <text evidence="8">The sequence shown here is derived from an EMBL/GenBank/DDBJ whole genome shotgun (WGS) entry which is preliminary data.</text>
</comment>
<dbReference type="PANTHER" id="PTHR23513:SF6">
    <property type="entry name" value="MAJOR FACILITATOR SUPERFAMILY ASSOCIATED DOMAIN-CONTAINING PROTEIN"/>
    <property type="match status" value="1"/>
</dbReference>
<dbReference type="GO" id="GO:0005886">
    <property type="term" value="C:plasma membrane"/>
    <property type="evidence" value="ECO:0007669"/>
    <property type="project" value="UniProtKB-SubCell"/>
</dbReference>
<accession>A0A4R2JLE0</accession>
<evidence type="ECO:0000256" key="2">
    <source>
        <dbReference type="ARBA" id="ARBA00022448"/>
    </source>
</evidence>
<evidence type="ECO:0000256" key="5">
    <source>
        <dbReference type="ARBA" id="ARBA00022989"/>
    </source>
</evidence>
<feature type="transmembrane region" description="Helical" evidence="7">
    <location>
        <begin position="380"/>
        <end position="398"/>
    </location>
</feature>
<evidence type="ECO:0000256" key="1">
    <source>
        <dbReference type="ARBA" id="ARBA00004651"/>
    </source>
</evidence>
<evidence type="ECO:0000256" key="4">
    <source>
        <dbReference type="ARBA" id="ARBA00022692"/>
    </source>
</evidence>
<feature type="transmembrane region" description="Helical" evidence="7">
    <location>
        <begin position="312"/>
        <end position="334"/>
    </location>
</feature>
<evidence type="ECO:0000256" key="6">
    <source>
        <dbReference type="ARBA" id="ARBA00023136"/>
    </source>
</evidence>
<dbReference type="Pfam" id="PF05977">
    <property type="entry name" value="MFS_3"/>
    <property type="match status" value="1"/>
</dbReference>
<protein>
    <submittedName>
        <fullName evidence="8">Putative MFS family arabinose efflux permease</fullName>
    </submittedName>
</protein>
<dbReference type="InterPro" id="IPR036259">
    <property type="entry name" value="MFS_trans_sf"/>
</dbReference>
<feature type="transmembrane region" description="Helical" evidence="7">
    <location>
        <begin position="355"/>
        <end position="374"/>
    </location>
</feature>
<evidence type="ECO:0000313" key="8">
    <source>
        <dbReference type="EMBL" id="TCO60851.1"/>
    </source>
</evidence>
<dbReference type="InterPro" id="IPR010290">
    <property type="entry name" value="TM_effector"/>
</dbReference>
<dbReference type="EMBL" id="SLWS01000003">
    <property type="protein sequence ID" value="TCO60851.1"/>
    <property type="molecule type" value="Genomic_DNA"/>
</dbReference>
<feature type="transmembrane region" description="Helical" evidence="7">
    <location>
        <begin position="284"/>
        <end position="306"/>
    </location>
</feature>
<feature type="transmembrane region" description="Helical" evidence="7">
    <location>
        <begin position="21"/>
        <end position="43"/>
    </location>
</feature>
<evidence type="ECO:0000256" key="7">
    <source>
        <dbReference type="SAM" id="Phobius"/>
    </source>
</evidence>
<feature type="transmembrane region" description="Helical" evidence="7">
    <location>
        <begin position="230"/>
        <end position="249"/>
    </location>
</feature>
<proteinExistence type="predicted"/>
<dbReference type="Gene3D" id="1.20.1250.20">
    <property type="entry name" value="MFS general substrate transporter like domains"/>
    <property type="match status" value="1"/>
</dbReference>